<dbReference type="InterPro" id="IPR036005">
    <property type="entry name" value="Creatinase/aminopeptidase-like"/>
</dbReference>
<evidence type="ECO:0000313" key="2">
    <source>
        <dbReference type="EMBL" id="GEJ57582.1"/>
    </source>
</evidence>
<dbReference type="AlphaFoldDB" id="A0A7I9VMF5"/>
<name>A0A7I9VMF5_9BACT</name>
<dbReference type="PANTHER" id="PTHR46112:SF3">
    <property type="entry name" value="AMINOPEPTIDASE YPDF"/>
    <property type="match status" value="1"/>
</dbReference>
<reference evidence="3" key="1">
    <citation type="journal article" date="2020" name="Appl. Environ. Microbiol.">
        <title>Diazotrophic Anaeromyxobacter Isolates from Soils.</title>
        <authorList>
            <person name="Masuda Y."/>
            <person name="Yamanaka H."/>
            <person name="Xu Z.X."/>
            <person name="Shiratori Y."/>
            <person name="Aono T."/>
            <person name="Amachi S."/>
            <person name="Senoo K."/>
            <person name="Itoh H."/>
        </authorList>
    </citation>
    <scope>NUCLEOTIDE SEQUENCE [LARGE SCALE GENOMIC DNA]</scope>
    <source>
        <strain evidence="3">R267</strain>
    </source>
</reference>
<dbReference type="PANTHER" id="PTHR46112">
    <property type="entry name" value="AMINOPEPTIDASE"/>
    <property type="match status" value="1"/>
</dbReference>
<feature type="domain" description="Peptidase M24" evidence="1">
    <location>
        <begin position="157"/>
        <end position="375"/>
    </location>
</feature>
<organism evidence="2 3">
    <name type="scientific">Anaeromyxobacter diazotrophicus</name>
    <dbReference type="NCBI Taxonomy" id="2590199"/>
    <lineage>
        <taxon>Bacteria</taxon>
        <taxon>Pseudomonadati</taxon>
        <taxon>Myxococcota</taxon>
        <taxon>Myxococcia</taxon>
        <taxon>Myxococcales</taxon>
        <taxon>Cystobacterineae</taxon>
        <taxon>Anaeromyxobacteraceae</taxon>
        <taxon>Anaeromyxobacter</taxon>
    </lineage>
</organism>
<dbReference type="Gene3D" id="3.90.230.10">
    <property type="entry name" value="Creatinase/methionine aminopeptidase superfamily"/>
    <property type="match status" value="1"/>
</dbReference>
<dbReference type="InterPro" id="IPR029149">
    <property type="entry name" value="Creatin/AminoP/Spt16_N"/>
</dbReference>
<proteinExistence type="predicted"/>
<dbReference type="RefSeq" id="WP_176065309.1">
    <property type="nucleotide sequence ID" value="NZ_BJTG01000005.1"/>
</dbReference>
<keyword evidence="3" id="KW-1185">Reference proteome</keyword>
<dbReference type="InterPro" id="IPR000994">
    <property type="entry name" value="Pept_M24"/>
</dbReference>
<protein>
    <submittedName>
        <fullName evidence="2">Peptidase M24</fullName>
    </submittedName>
</protein>
<evidence type="ECO:0000259" key="1">
    <source>
        <dbReference type="Pfam" id="PF00557"/>
    </source>
</evidence>
<comment type="caution">
    <text evidence="2">The sequence shown here is derived from an EMBL/GenBank/DDBJ whole genome shotgun (WGS) entry which is preliminary data.</text>
</comment>
<dbReference type="Gene3D" id="3.40.350.10">
    <property type="entry name" value="Creatinase/prolidase N-terminal domain"/>
    <property type="match status" value="1"/>
</dbReference>
<sequence length="395" mass="43922">MDLPALQKTLRELDLDGWLLYDFHGQNPTALNALGLAGHMLTRRWCYLVPREGEPTVLVHAIELGSFPKEVVGERRSYTSWTSFQGELARLFSRLRGHRLAMEYYPNGAIPYLSRVDAGTLELVRSLGAEVVSSAELVQRFLCRWTPHQVASHVRALRAIDAAKDAAFEQIGLALKRGIEVTETTIQRFLLSEFARANLECDHPPIVAVNAHAGDPHYEPSEASPTRIRKGDLVLIDLWARGKGPQDVYADITWVGFCGETPPARAEELFRVAADARDAGLAALTAAHRERRTLQGWQVDRVVRDHIAEHGHGERFIHRTGHSIGVRVHGDGANLDDLETHDTRELIPGLAFSIEPGIYLPEEGLGVRTEIDVVLGDDGPQVFSKTQQELVRIPC</sequence>
<dbReference type="Pfam" id="PF00557">
    <property type="entry name" value="Peptidase_M24"/>
    <property type="match status" value="1"/>
</dbReference>
<dbReference type="EMBL" id="BJTG01000005">
    <property type="protein sequence ID" value="GEJ57582.1"/>
    <property type="molecule type" value="Genomic_DNA"/>
</dbReference>
<gene>
    <name evidence="2" type="ORF">AMYX_23230</name>
</gene>
<dbReference type="SUPFAM" id="SSF55920">
    <property type="entry name" value="Creatinase/aminopeptidase"/>
    <property type="match status" value="1"/>
</dbReference>
<dbReference type="Proteomes" id="UP000503640">
    <property type="component" value="Unassembled WGS sequence"/>
</dbReference>
<evidence type="ECO:0000313" key="3">
    <source>
        <dbReference type="Proteomes" id="UP000503640"/>
    </source>
</evidence>
<accession>A0A7I9VMF5</accession>
<dbReference type="InterPro" id="IPR050659">
    <property type="entry name" value="Peptidase_M24B"/>
</dbReference>